<reference evidence="1" key="3">
    <citation type="submission" date="2015-04" db="UniProtKB">
        <authorList>
            <consortium name="EnsemblPlants"/>
        </authorList>
    </citation>
    <scope>IDENTIFICATION</scope>
</reference>
<dbReference type="PANTHER" id="PTHR36067">
    <property type="entry name" value="EXPRESSED PROTEIN"/>
    <property type="match status" value="1"/>
</dbReference>
<dbReference type="PANTHER" id="PTHR36067:SF1">
    <property type="entry name" value="EXPRESSED PROTEIN"/>
    <property type="match status" value="1"/>
</dbReference>
<protein>
    <submittedName>
        <fullName evidence="1">Uncharacterized protein</fullName>
    </submittedName>
</protein>
<dbReference type="HOGENOM" id="CLU_190950_0_0_1"/>
<sequence>MADIALLVTEEFEKKLKRGAPGEEAEAASRRNFGAVMKVCSSWMESASAAAAGVKVNVARINVVEPKTAISSAAMDAVFSA</sequence>
<reference evidence="2" key="2">
    <citation type="submission" date="2013-12" db="EMBL/GenBank/DDBJ databases">
        <authorList>
            <person name="Yu Y."/>
            <person name="Lee S."/>
            <person name="de Baynast K."/>
            <person name="Wissotski M."/>
            <person name="Liu L."/>
            <person name="Talag J."/>
            <person name="Goicoechea J."/>
            <person name="Angelova A."/>
            <person name="Jetty R."/>
            <person name="Kudrna D."/>
            <person name="Golser W."/>
            <person name="Rivera L."/>
            <person name="Zhang J."/>
            <person name="Wing R."/>
        </authorList>
    </citation>
    <scope>NUCLEOTIDE SEQUENCE</scope>
</reference>
<accession>A0A0D9VQ29</accession>
<proteinExistence type="predicted"/>
<organism evidence="1 2">
    <name type="scientific">Leersia perrieri</name>
    <dbReference type="NCBI Taxonomy" id="77586"/>
    <lineage>
        <taxon>Eukaryota</taxon>
        <taxon>Viridiplantae</taxon>
        <taxon>Streptophyta</taxon>
        <taxon>Embryophyta</taxon>
        <taxon>Tracheophyta</taxon>
        <taxon>Spermatophyta</taxon>
        <taxon>Magnoliopsida</taxon>
        <taxon>Liliopsida</taxon>
        <taxon>Poales</taxon>
        <taxon>Poaceae</taxon>
        <taxon>BOP clade</taxon>
        <taxon>Oryzoideae</taxon>
        <taxon>Oryzeae</taxon>
        <taxon>Oryzinae</taxon>
        <taxon>Leersia</taxon>
    </lineage>
</organism>
<dbReference type="Proteomes" id="UP000032180">
    <property type="component" value="Chromosome 3"/>
</dbReference>
<evidence type="ECO:0000313" key="1">
    <source>
        <dbReference type="EnsemblPlants" id="LPERR03G04730.1"/>
    </source>
</evidence>
<reference evidence="1 2" key="1">
    <citation type="submission" date="2012-08" db="EMBL/GenBank/DDBJ databases">
        <title>Oryza genome evolution.</title>
        <authorList>
            <person name="Wing R.A."/>
        </authorList>
    </citation>
    <scope>NUCLEOTIDE SEQUENCE</scope>
</reference>
<name>A0A0D9VQ29_9ORYZ</name>
<dbReference type="eggNOG" id="ENOG502SGEP">
    <property type="taxonomic scope" value="Eukaryota"/>
</dbReference>
<evidence type="ECO:0000313" key="2">
    <source>
        <dbReference type="Proteomes" id="UP000032180"/>
    </source>
</evidence>
<dbReference type="Gramene" id="LPERR03G04730.1">
    <property type="protein sequence ID" value="LPERR03G04730.1"/>
    <property type="gene ID" value="LPERR03G04730"/>
</dbReference>
<dbReference type="AlphaFoldDB" id="A0A0D9VQ29"/>
<dbReference type="EnsemblPlants" id="LPERR03G04730.1">
    <property type="protein sequence ID" value="LPERR03G04730.1"/>
    <property type="gene ID" value="LPERR03G04730"/>
</dbReference>
<keyword evidence="2" id="KW-1185">Reference proteome</keyword>